<feature type="compositionally biased region" description="Basic and acidic residues" evidence="1">
    <location>
        <begin position="143"/>
        <end position="153"/>
    </location>
</feature>
<dbReference type="OrthoDB" id="2388539at2"/>
<accession>A0A0K1ET11</accession>
<organism evidence="3 4">
    <name type="scientific">Chondromyces crocatus</name>
    <dbReference type="NCBI Taxonomy" id="52"/>
    <lineage>
        <taxon>Bacteria</taxon>
        <taxon>Pseudomonadati</taxon>
        <taxon>Myxococcota</taxon>
        <taxon>Polyangia</taxon>
        <taxon>Polyangiales</taxon>
        <taxon>Polyangiaceae</taxon>
        <taxon>Chondromyces</taxon>
    </lineage>
</organism>
<evidence type="ECO:0008006" key="5">
    <source>
        <dbReference type="Google" id="ProtNLM"/>
    </source>
</evidence>
<feature type="transmembrane region" description="Helical" evidence="2">
    <location>
        <begin position="12"/>
        <end position="34"/>
    </location>
</feature>
<feature type="transmembrane region" description="Helical" evidence="2">
    <location>
        <begin position="46"/>
        <end position="71"/>
    </location>
</feature>
<feature type="transmembrane region" description="Helical" evidence="2">
    <location>
        <begin position="78"/>
        <end position="99"/>
    </location>
</feature>
<feature type="transmembrane region" description="Helical" evidence="2">
    <location>
        <begin position="105"/>
        <end position="123"/>
    </location>
</feature>
<keyword evidence="2" id="KW-0812">Transmembrane</keyword>
<evidence type="ECO:0000313" key="3">
    <source>
        <dbReference type="EMBL" id="AKT43782.1"/>
    </source>
</evidence>
<keyword evidence="4" id="KW-1185">Reference proteome</keyword>
<dbReference type="STRING" id="52.CMC5_080180"/>
<feature type="region of interest" description="Disordered" evidence="1">
    <location>
        <begin position="133"/>
        <end position="153"/>
    </location>
</feature>
<name>A0A0K1ET11_CHOCO</name>
<dbReference type="EMBL" id="CP012159">
    <property type="protein sequence ID" value="AKT43782.1"/>
    <property type="molecule type" value="Genomic_DNA"/>
</dbReference>
<gene>
    <name evidence="3" type="ORF">CMC5_080180</name>
</gene>
<evidence type="ECO:0000256" key="2">
    <source>
        <dbReference type="SAM" id="Phobius"/>
    </source>
</evidence>
<reference evidence="3 4" key="1">
    <citation type="submission" date="2015-07" db="EMBL/GenBank/DDBJ databases">
        <title>Genome analysis of myxobacterium Chondromyces crocatus Cm c5 reveals a high potential for natural compound synthesis and the genetic basis for the loss of fruiting body formation.</title>
        <authorList>
            <person name="Zaburannyi N."/>
            <person name="Bunk B."/>
            <person name="Maier J."/>
            <person name="Overmann J."/>
            <person name="Mueller R."/>
        </authorList>
    </citation>
    <scope>NUCLEOTIDE SEQUENCE [LARGE SCALE GENOMIC DNA]</scope>
    <source>
        <strain evidence="3 4">Cm c5</strain>
    </source>
</reference>
<proteinExistence type="predicted"/>
<sequence length="489" mass="51669">MSASPYQGASRAPLRVSLAVVAALDAIVLGGTVAKGQALSEEVPRVWRWLSGSPLAAWGVAVVALGALAAFARRWRPLVSGAVALGALACLVATVEHITGGARRSFYLSGAMLLGWLVGLAYARSLGHGDTPMGRTASARSPAEIRPHTGEPRGRRIWPEEILAEAGATAALAATYVNGASSKLLSGGVEWADGVALRSLVVTSTFHASGEGWLDAYKRVVVEQPVLAQGLAGAALLIQLGSASMLVDRRLRVLWGTLLLGFHANVLLLTGIHYGSAMLLLLVWSYPWPGMISWVRRRLVEGRKSTPQRTEEGEKDPPFQDPPLVSTEPAARRRLHLVMAGSVVITLSAVGVASAWPESPTSKEASEEGEASDETLSQDLKVLGPFAVGDALTSGLHITRITRTEEGFEIELARAPEKVTVATLQLRPSAAGMDPGPFEAGTAELRYDRDARIPLEALLPAGKEVARRLKAAAGSAETAKLVEQWLSAP</sequence>
<keyword evidence="2" id="KW-0472">Membrane</keyword>
<dbReference type="RefSeq" id="WP_156339206.1">
    <property type="nucleotide sequence ID" value="NZ_CP012159.1"/>
</dbReference>
<evidence type="ECO:0000256" key="1">
    <source>
        <dbReference type="SAM" id="MobiDB-lite"/>
    </source>
</evidence>
<dbReference type="Proteomes" id="UP000067626">
    <property type="component" value="Chromosome"/>
</dbReference>
<feature type="region of interest" description="Disordered" evidence="1">
    <location>
        <begin position="304"/>
        <end position="326"/>
    </location>
</feature>
<protein>
    <recommendedName>
        <fullName evidence="5">HTTM domain-containing protein</fullName>
    </recommendedName>
</protein>
<dbReference type="AlphaFoldDB" id="A0A0K1ET11"/>
<keyword evidence="2" id="KW-1133">Transmembrane helix</keyword>
<evidence type="ECO:0000313" key="4">
    <source>
        <dbReference type="Proteomes" id="UP000067626"/>
    </source>
</evidence>
<dbReference type="KEGG" id="ccro:CMC5_080180"/>
<feature type="compositionally biased region" description="Basic and acidic residues" evidence="1">
    <location>
        <begin position="304"/>
        <end position="318"/>
    </location>
</feature>